<dbReference type="PANTHER" id="PTHR23092">
    <property type="entry name" value="POLY(A) RNA POLYMERASE"/>
    <property type="match status" value="1"/>
</dbReference>
<feature type="compositionally biased region" description="Polar residues" evidence="1">
    <location>
        <begin position="7"/>
        <end position="20"/>
    </location>
</feature>
<evidence type="ECO:0000259" key="2">
    <source>
        <dbReference type="Pfam" id="PF22600"/>
    </source>
</evidence>
<feature type="compositionally biased region" description="Polar residues" evidence="1">
    <location>
        <begin position="66"/>
        <end position="77"/>
    </location>
</feature>
<accession>A0A137P828</accession>
<dbReference type="InterPro" id="IPR054708">
    <property type="entry name" value="MTPAP-like_central"/>
</dbReference>
<feature type="region of interest" description="Disordered" evidence="1">
    <location>
        <begin position="1"/>
        <end position="161"/>
    </location>
</feature>
<name>A0A137P828_CONC2</name>
<dbReference type="GO" id="GO:0003729">
    <property type="term" value="F:mRNA binding"/>
    <property type="evidence" value="ECO:0007669"/>
    <property type="project" value="TreeGrafter"/>
</dbReference>
<feature type="domain" description="Poly(A) RNA polymerase mitochondrial-like central palm" evidence="2">
    <location>
        <begin position="183"/>
        <end position="265"/>
    </location>
</feature>
<dbReference type="GO" id="GO:0043634">
    <property type="term" value="P:polyadenylation-dependent ncRNA catabolic process"/>
    <property type="evidence" value="ECO:0007669"/>
    <property type="project" value="TreeGrafter"/>
</dbReference>
<evidence type="ECO:0000256" key="1">
    <source>
        <dbReference type="SAM" id="MobiDB-lite"/>
    </source>
</evidence>
<evidence type="ECO:0000313" key="3">
    <source>
        <dbReference type="EMBL" id="KXN71158.1"/>
    </source>
</evidence>
<dbReference type="Pfam" id="PF22600">
    <property type="entry name" value="MTPAP-like_central"/>
    <property type="match status" value="1"/>
</dbReference>
<dbReference type="SUPFAM" id="SSF81301">
    <property type="entry name" value="Nucleotidyltransferase"/>
    <property type="match status" value="1"/>
</dbReference>
<dbReference type="Proteomes" id="UP000070444">
    <property type="component" value="Unassembled WGS sequence"/>
</dbReference>
<feature type="compositionally biased region" description="Polar residues" evidence="1">
    <location>
        <begin position="133"/>
        <end position="151"/>
    </location>
</feature>
<dbReference type="EMBL" id="KQ964482">
    <property type="protein sequence ID" value="KXN71158.1"/>
    <property type="molecule type" value="Genomic_DNA"/>
</dbReference>
<evidence type="ECO:0000313" key="4">
    <source>
        <dbReference type="Proteomes" id="UP000070444"/>
    </source>
</evidence>
<organism evidence="3 4">
    <name type="scientific">Conidiobolus coronatus (strain ATCC 28846 / CBS 209.66 / NRRL 28638)</name>
    <name type="common">Delacroixia coronata</name>
    <dbReference type="NCBI Taxonomy" id="796925"/>
    <lineage>
        <taxon>Eukaryota</taxon>
        <taxon>Fungi</taxon>
        <taxon>Fungi incertae sedis</taxon>
        <taxon>Zoopagomycota</taxon>
        <taxon>Entomophthoromycotina</taxon>
        <taxon>Entomophthoromycetes</taxon>
        <taxon>Entomophthorales</taxon>
        <taxon>Ancylistaceae</taxon>
        <taxon>Conidiobolus</taxon>
    </lineage>
</organism>
<sequence length="461" mass="52324">MTKKKPNTPNMSRKNSSGNEFNDRGKSSKFNKGSKKNFKKQKGGSKKDRIFNFNTGGSIGRDDEFSLNNSPFSNDDTLFQLPKGKNIKNSLLNDDDSDYGFGMGRSDRGDNSNNKRRKTNSNNNRKMSKGEAFNNSPRFGNSSQDSWSTKGRSTRESDNLENQPWITNPLAFINLSSSKSYFEEELSQLIEFLKPTERELIARAWVIEQVSMILEKMYDNSKCLPFGSFTTQLLLPGSDVDLVLLADSLKDKKALKSALYKMKDVIKRNGLLKPLTRVKVDICLNTITGLDSSKFTLQYSEEYPQLKWLTIIIKLLLDRLNLNDPAIGGMGGFELNQREHLNRVNIKNTQSCKKWIINSTDNFSSTINTNELSSTFDKLSSNKSEDSIQEFEFIVTSSDDEIEEAEQMEKAKQILNILSNPNLKTPKPIDLTDEKTLKKNEFWKSKGGVKRSHEVIDIDSD</sequence>
<dbReference type="GO" id="GO:0031499">
    <property type="term" value="C:TRAMP complex"/>
    <property type="evidence" value="ECO:0007669"/>
    <property type="project" value="TreeGrafter"/>
</dbReference>
<dbReference type="GO" id="GO:0005730">
    <property type="term" value="C:nucleolus"/>
    <property type="evidence" value="ECO:0007669"/>
    <property type="project" value="TreeGrafter"/>
</dbReference>
<dbReference type="CDD" id="cd05402">
    <property type="entry name" value="NT_PAP_TUTase"/>
    <property type="match status" value="1"/>
</dbReference>
<dbReference type="STRING" id="796925.A0A137P828"/>
<dbReference type="Gene3D" id="1.10.1410.10">
    <property type="match status" value="2"/>
</dbReference>
<dbReference type="InterPro" id="IPR045862">
    <property type="entry name" value="Trf4-like"/>
</dbReference>
<feature type="compositionally biased region" description="Basic residues" evidence="1">
    <location>
        <begin position="27"/>
        <end position="44"/>
    </location>
</feature>
<dbReference type="GO" id="GO:0010605">
    <property type="term" value="P:negative regulation of macromolecule metabolic process"/>
    <property type="evidence" value="ECO:0007669"/>
    <property type="project" value="UniProtKB-ARBA"/>
</dbReference>
<dbReference type="InterPro" id="IPR043519">
    <property type="entry name" value="NT_sf"/>
</dbReference>
<dbReference type="AlphaFoldDB" id="A0A137P828"/>
<proteinExistence type="predicted"/>
<dbReference type="Gene3D" id="3.30.460.10">
    <property type="entry name" value="Beta Polymerase, domain 2"/>
    <property type="match status" value="2"/>
</dbReference>
<dbReference type="GO" id="GO:1990817">
    <property type="term" value="F:poly(A) RNA polymerase activity"/>
    <property type="evidence" value="ECO:0007669"/>
    <property type="project" value="InterPro"/>
</dbReference>
<dbReference type="PANTHER" id="PTHR23092:SF15">
    <property type="entry name" value="INACTIVE NON-CANONICAL POLY(A) RNA POLYMERASE PROTEIN TRF4-2-RELATED"/>
    <property type="match status" value="1"/>
</dbReference>
<keyword evidence="4" id="KW-1185">Reference proteome</keyword>
<protein>
    <recommendedName>
        <fullName evidence="2">Poly(A) RNA polymerase mitochondrial-like central palm domain-containing protein</fullName>
    </recommendedName>
</protein>
<gene>
    <name evidence="3" type="ORF">CONCODRAFT_70057</name>
</gene>
<dbReference type="GO" id="GO:0031123">
    <property type="term" value="P:RNA 3'-end processing"/>
    <property type="evidence" value="ECO:0007669"/>
    <property type="project" value="TreeGrafter"/>
</dbReference>
<reference evidence="3 4" key="1">
    <citation type="journal article" date="2015" name="Genome Biol. Evol.">
        <title>Phylogenomic analyses indicate that early fungi evolved digesting cell walls of algal ancestors of land plants.</title>
        <authorList>
            <person name="Chang Y."/>
            <person name="Wang S."/>
            <person name="Sekimoto S."/>
            <person name="Aerts A.L."/>
            <person name="Choi C."/>
            <person name="Clum A."/>
            <person name="LaButti K.M."/>
            <person name="Lindquist E.A."/>
            <person name="Yee Ngan C."/>
            <person name="Ohm R.A."/>
            <person name="Salamov A.A."/>
            <person name="Grigoriev I.V."/>
            <person name="Spatafora J.W."/>
            <person name="Berbee M.L."/>
        </authorList>
    </citation>
    <scope>NUCLEOTIDE SEQUENCE [LARGE SCALE GENOMIC DNA]</scope>
    <source>
        <strain evidence="3 4">NRRL 28638</strain>
    </source>
</reference>